<feature type="domain" description="WCX" evidence="2">
    <location>
        <begin position="219"/>
        <end position="295"/>
    </location>
</feature>
<keyword evidence="4" id="KW-1185">Reference proteome</keyword>
<dbReference type="RefSeq" id="WP_013449043.1">
    <property type="nucleotide sequence ID" value="NZ_LR590477.1"/>
</dbReference>
<sequence>MSTKHEQLAYRLSRILHKLNTGERLDIRQLAQEFQTNVRTIQRDLNERLGFLAWNEQGARYYSLDKSKLGHLYPEDIERFANFCSIQDLLPQIDREFYQDHLTQSVQIKGFQYEDIKGKQHEFDTVRNAVAQNRKLHFNYRKAGQESGKYYTLEPYALINRNGIWYLIGIDCEAGRQKTFCFTQMSGIEADSTTFTPNPVFQAAIRENDSISHGNQLSEVIVQVTARAAPYFLRRNLLPNQETVRRLDDGGLLLACKNIHENEIVPIVQYWIPMAKIVSPIELQQKLEQRLRDYLNN</sequence>
<name>A0A378VME5_NEILA</name>
<dbReference type="InterPro" id="IPR051534">
    <property type="entry name" value="CBASS_pafABC_assoc_protein"/>
</dbReference>
<evidence type="ECO:0000259" key="2">
    <source>
        <dbReference type="Pfam" id="PF25583"/>
    </source>
</evidence>
<dbReference type="PANTHER" id="PTHR34580">
    <property type="match status" value="1"/>
</dbReference>
<dbReference type="InterPro" id="IPR057727">
    <property type="entry name" value="WCX_dom"/>
</dbReference>
<gene>
    <name evidence="3" type="ORF">NCTC10616_00912</name>
</gene>
<organism evidence="3 4">
    <name type="scientific">Neisseria lactamica</name>
    <dbReference type="NCBI Taxonomy" id="486"/>
    <lineage>
        <taxon>Bacteria</taxon>
        <taxon>Pseudomonadati</taxon>
        <taxon>Pseudomonadota</taxon>
        <taxon>Betaproteobacteria</taxon>
        <taxon>Neisseriales</taxon>
        <taxon>Neisseriaceae</taxon>
        <taxon>Neisseria</taxon>
    </lineage>
</organism>
<dbReference type="PANTHER" id="PTHR34580:SF1">
    <property type="entry name" value="PROTEIN PAFC"/>
    <property type="match status" value="1"/>
</dbReference>
<reference evidence="3 4" key="1">
    <citation type="submission" date="2018-06" db="EMBL/GenBank/DDBJ databases">
        <authorList>
            <consortium name="Pathogen Informatics"/>
            <person name="Doyle S."/>
        </authorList>
    </citation>
    <scope>NUCLEOTIDE SEQUENCE [LARGE SCALE GENOMIC DNA]</scope>
    <source>
        <strain evidence="3 4">NCTC10616</strain>
    </source>
</reference>
<protein>
    <submittedName>
        <fullName evidence="3">Uncharacterized protein</fullName>
    </submittedName>
</protein>
<dbReference type="PROSITE" id="PS52050">
    <property type="entry name" value="WYL"/>
    <property type="match status" value="1"/>
</dbReference>
<proteinExistence type="predicted"/>
<feature type="domain" description="WYL" evidence="1">
    <location>
        <begin position="123"/>
        <end position="189"/>
    </location>
</feature>
<evidence type="ECO:0000259" key="1">
    <source>
        <dbReference type="Pfam" id="PF13280"/>
    </source>
</evidence>
<dbReference type="Pfam" id="PF25583">
    <property type="entry name" value="WCX"/>
    <property type="match status" value="1"/>
</dbReference>
<dbReference type="EMBL" id="UGRO01000002">
    <property type="protein sequence ID" value="SUA17250.1"/>
    <property type="molecule type" value="Genomic_DNA"/>
</dbReference>
<dbReference type="Proteomes" id="UP000254193">
    <property type="component" value="Unassembled WGS sequence"/>
</dbReference>
<dbReference type="AlphaFoldDB" id="A0A378VME5"/>
<accession>A0A378VME5</accession>
<dbReference type="InterPro" id="IPR026881">
    <property type="entry name" value="WYL_dom"/>
</dbReference>
<evidence type="ECO:0000313" key="4">
    <source>
        <dbReference type="Proteomes" id="UP000254193"/>
    </source>
</evidence>
<dbReference type="Pfam" id="PF13280">
    <property type="entry name" value="WYL"/>
    <property type="match status" value="1"/>
</dbReference>
<evidence type="ECO:0000313" key="3">
    <source>
        <dbReference type="EMBL" id="SUA17250.1"/>
    </source>
</evidence>